<comment type="caution">
    <text evidence="13">Lacks conserved residue(s) required for the propagation of feature annotation.</text>
</comment>
<keyword evidence="6 13" id="KW-0378">Hydrolase</keyword>
<comment type="subcellular location">
    <subcellularLocation>
        <location evidence="1">Endoplasmic reticulum membrane</location>
        <topology evidence="1">Multi-pass membrane protein</topology>
    </subcellularLocation>
</comment>
<dbReference type="Gene3D" id="3.40.50.1820">
    <property type="entry name" value="alpha/beta hydrolase"/>
    <property type="match status" value="1"/>
</dbReference>
<evidence type="ECO:0000256" key="2">
    <source>
        <dbReference type="ARBA" id="ARBA00006931"/>
    </source>
</evidence>
<evidence type="ECO:0000256" key="4">
    <source>
        <dbReference type="ARBA" id="ARBA00022448"/>
    </source>
</evidence>
<keyword evidence="8 13" id="KW-0653">Protein transport</keyword>
<dbReference type="Pfam" id="PF25140">
    <property type="entry name" value="PGAP1_TMD"/>
    <property type="match status" value="1"/>
</dbReference>
<gene>
    <name evidence="16" type="primary">Pgap1</name>
    <name evidence="16" type="ORF">PSOCRE_R06310</name>
</gene>
<feature type="domain" description="GPI inositol-deacylase transmembrane" evidence="15">
    <location>
        <begin position="576"/>
        <end position="907"/>
    </location>
</feature>
<evidence type="ECO:0000313" key="17">
    <source>
        <dbReference type="Proteomes" id="UP000587472"/>
    </source>
</evidence>
<dbReference type="PANTHER" id="PTHR15495">
    <property type="entry name" value="NEGATIVE REGULATOR OF VESICLE FORMATION-RELATED"/>
    <property type="match status" value="1"/>
</dbReference>
<evidence type="ECO:0000313" key="16">
    <source>
        <dbReference type="EMBL" id="NXI94735.1"/>
    </source>
</evidence>
<dbReference type="InterPro" id="IPR039529">
    <property type="entry name" value="PGAP1/BST1"/>
</dbReference>
<dbReference type="SUPFAM" id="SSF53474">
    <property type="entry name" value="alpha/beta-Hydrolases"/>
    <property type="match status" value="1"/>
</dbReference>
<accession>A0A7K9XBC9</accession>
<evidence type="ECO:0000256" key="3">
    <source>
        <dbReference type="ARBA" id="ARBA00015856"/>
    </source>
</evidence>
<evidence type="ECO:0000259" key="15">
    <source>
        <dbReference type="Pfam" id="PF25140"/>
    </source>
</evidence>
<proteinExistence type="inferred from homology"/>
<evidence type="ECO:0000256" key="9">
    <source>
        <dbReference type="ARBA" id="ARBA00022989"/>
    </source>
</evidence>
<organism evidence="16 17">
    <name type="scientific">Psophia crepitans</name>
    <name type="common">common trumpeter</name>
    <dbReference type="NCBI Taxonomy" id="54359"/>
    <lineage>
        <taxon>Eukaryota</taxon>
        <taxon>Metazoa</taxon>
        <taxon>Chordata</taxon>
        <taxon>Craniata</taxon>
        <taxon>Vertebrata</taxon>
        <taxon>Euteleostomi</taxon>
        <taxon>Archelosauria</taxon>
        <taxon>Archosauria</taxon>
        <taxon>Dinosauria</taxon>
        <taxon>Saurischia</taxon>
        <taxon>Theropoda</taxon>
        <taxon>Coelurosauria</taxon>
        <taxon>Aves</taxon>
        <taxon>Neognathae</taxon>
        <taxon>Neoaves</taxon>
        <taxon>Gruiformes</taxon>
        <taxon>Psophiidae</taxon>
        <taxon>Psophia</taxon>
    </lineage>
</organism>
<dbReference type="EMBL" id="VWZZ01003432">
    <property type="protein sequence ID" value="NXI94735.1"/>
    <property type="molecule type" value="Genomic_DNA"/>
</dbReference>
<feature type="transmembrane region" description="Helical" evidence="13">
    <location>
        <begin position="806"/>
        <end position="825"/>
    </location>
</feature>
<name>A0A7K9XBC9_9GRUI</name>
<dbReference type="GO" id="GO:0050185">
    <property type="term" value="F:phosphatidylinositol deacylase activity"/>
    <property type="evidence" value="ECO:0007669"/>
    <property type="project" value="TreeGrafter"/>
</dbReference>
<sequence length="909" mass="103221">GVRDVLFLYEENRCSMTYMYEYPEYLKIKLPKKTARRYPTYELYLYGEGNYAEENKNLLLTGIPVLFLPGNAGSYKQVRSLGSIALRKAEDVDFKYHFNFFSVNFNEELVALYGGSLQRQTKFVHECIKVILKLYRDREFAPTSVAIVGHSMGGLVARALLTLKNFKPELINLLITQATPHVAPVMPLDKYLTDFYTAVNNHWILKAQDLRNLTTLSVAGGFRDYQVRSGLAFLPRLSQHDSALSVVSSAVPRAWASTDHLSIVWCKELILATIRAFFDLIDENTRQITEDPKKRMSVLNHHFVRHPAKIFEENPETIMELTGAFMWITVKASKWTYSVYNDSDGKYFTFPLANHRKSYSHVYCESSMLDTSSWIYGCMNSNSSICLEATDLSWRAELLPTTKVVILKLQDYPSLSHIVIQVPPTVGNKYTLDCEFFKEDSRTVQLPVTNLFSFGLSSSKILLNSTGLLYNVQLQHFNQIYQAFKIYIESHCKSLKERKPSVYRLHIPWSHEDSITVAKVPSFTEISAKLHIAQPQNDNSVPELNIYSSSDCQYEVILKTSLVQILGQIIRFHAGAFPVYVVSNILLTYGGQLNTLISTGQCSDFSFELVRTAKPYKVEPLISIVVFLQGCHWFRVIRESLSLPDVDAAVLSSQDAWFPLVSLILFLFGTGIAYWSGVFFSASLRLISLLWLTLIRPTVLQNGNKLVTPRRLCGVLSLALVSWTTCGALAVLIIYLQYWTSSLFFHMAITFTVQDHCRVNLSQVHLRRKLIKNQSSMDSTSKATQSLSNSTTIAEAVNSLKMHVTILNLFTWIVLLNLPSLIYWLKNIRYNVRLDPDPCRSTAIVLVCILEILMNSSTSEVKSSKLLKIASKVPLPLSVAMLAFGRMHLYKVPYFVIFSLLLHVLCCVV</sequence>
<dbReference type="GO" id="GO:0006505">
    <property type="term" value="P:GPI anchor metabolic process"/>
    <property type="evidence" value="ECO:0007669"/>
    <property type="project" value="TreeGrafter"/>
</dbReference>
<dbReference type="Pfam" id="PF07819">
    <property type="entry name" value="PGAP1"/>
    <property type="match status" value="1"/>
</dbReference>
<dbReference type="Proteomes" id="UP000587472">
    <property type="component" value="Unassembled WGS sequence"/>
</dbReference>
<keyword evidence="7 13" id="KW-0256">Endoplasmic reticulum</keyword>
<keyword evidence="11" id="KW-0325">Glycoprotein</keyword>
<dbReference type="Pfam" id="PF25141">
    <property type="entry name" value="PGAP1_2nd"/>
    <property type="match status" value="1"/>
</dbReference>
<dbReference type="AlphaFoldDB" id="A0A7K9XBC9"/>
<dbReference type="GO" id="GO:0006888">
    <property type="term" value="P:endoplasmic reticulum to Golgi vesicle-mediated transport"/>
    <property type="evidence" value="ECO:0007669"/>
    <property type="project" value="TreeGrafter"/>
</dbReference>
<dbReference type="Pfam" id="PF24660">
    <property type="entry name" value="PGAP1_3rd"/>
    <property type="match status" value="1"/>
</dbReference>
<dbReference type="FunFam" id="3.40.50.1820:FF:000026">
    <property type="entry name" value="GPI inositol-deacylase"/>
    <property type="match status" value="1"/>
</dbReference>
<protein>
    <recommendedName>
        <fullName evidence="3 13">GPI inositol-deacylase</fullName>
        <ecNumber evidence="13">3.1.-.-</ecNumber>
    </recommendedName>
</protein>
<comment type="similarity">
    <text evidence="2 13">Belongs to the GPI inositol-deacylase family.</text>
</comment>
<dbReference type="EC" id="3.1.-.-" evidence="13"/>
<keyword evidence="5 13" id="KW-0812">Transmembrane</keyword>
<comment type="function">
    <text evidence="12 13">GPI inositol-deacylase that catalyzes the remove of the acyl chain linked to the 2-OH position of inositol ring from the GPI-anchored protein (GPI-AP) in the endoplasmic reticulum. Initiates the post-attachment remodeling phase of GPI-AP biogenesis and participates in endoplasmic reticulum (ER)-to-Golgi transport of GPI-anchored protein.</text>
</comment>
<evidence type="ECO:0000256" key="13">
    <source>
        <dbReference type="RuleBase" id="RU365011"/>
    </source>
</evidence>
<reference evidence="16 17" key="1">
    <citation type="submission" date="2019-09" db="EMBL/GenBank/DDBJ databases">
        <title>Bird 10,000 Genomes (B10K) Project - Family phase.</title>
        <authorList>
            <person name="Zhang G."/>
        </authorList>
    </citation>
    <scope>NUCLEOTIDE SEQUENCE [LARGE SCALE GENOMIC DNA]</scope>
    <source>
        <strain evidence="16">B10K-DU-001-60</strain>
        <tissue evidence="16">Muscle</tissue>
    </source>
</reference>
<dbReference type="InterPro" id="IPR029058">
    <property type="entry name" value="AB_hydrolase_fold"/>
</dbReference>
<dbReference type="InterPro" id="IPR012908">
    <property type="entry name" value="PGAP1-ab_dom-like"/>
</dbReference>
<keyword evidence="10 13" id="KW-0472">Membrane</keyword>
<dbReference type="PANTHER" id="PTHR15495:SF7">
    <property type="entry name" value="GPI INOSITOL-DEACYLASE"/>
    <property type="match status" value="1"/>
</dbReference>
<evidence type="ECO:0000256" key="6">
    <source>
        <dbReference type="ARBA" id="ARBA00022801"/>
    </source>
</evidence>
<evidence type="ECO:0000256" key="10">
    <source>
        <dbReference type="ARBA" id="ARBA00023136"/>
    </source>
</evidence>
<keyword evidence="9 13" id="KW-1133">Transmembrane helix</keyword>
<evidence type="ECO:0000256" key="5">
    <source>
        <dbReference type="ARBA" id="ARBA00022692"/>
    </source>
</evidence>
<keyword evidence="4 13" id="KW-0813">Transport</keyword>
<feature type="non-terminal residue" evidence="16">
    <location>
        <position position="1"/>
    </location>
</feature>
<evidence type="ECO:0000259" key="14">
    <source>
        <dbReference type="Pfam" id="PF07819"/>
    </source>
</evidence>
<evidence type="ECO:0000256" key="11">
    <source>
        <dbReference type="ARBA" id="ARBA00023180"/>
    </source>
</evidence>
<feature type="transmembrane region" description="Helical" evidence="13">
    <location>
        <begin position="712"/>
        <end position="738"/>
    </location>
</feature>
<feature type="domain" description="GPI inositol-deacylase PGAP1-like alpha/beta" evidence="14">
    <location>
        <begin position="60"/>
        <end position="279"/>
    </location>
</feature>
<feature type="non-terminal residue" evidence="16">
    <location>
        <position position="909"/>
    </location>
</feature>
<evidence type="ECO:0000256" key="7">
    <source>
        <dbReference type="ARBA" id="ARBA00022824"/>
    </source>
</evidence>
<dbReference type="GO" id="GO:0005789">
    <property type="term" value="C:endoplasmic reticulum membrane"/>
    <property type="evidence" value="ECO:0007669"/>
    <property type="project" value="UniProtKB-SubCell"/>
</dbReference>
<evidence type="ECO:0000256" key="8">
    <source>
        <dbReference type="ARBA" id="ARBA00022927"/>
    </source>
</evidence>
<evidence type="ECO:0000256" key="12">
    <source>
        <dbReference type="ARBA" id="ARBA00093318"/>
    </source>
</evidence>
<evidence type="ECO:0000256" key="1">
    <source>
        <dbReference type="ARBA" id="ARBA00004477"/>
    </source>
</evidence>
<dbReference type="InterPro" id="IPR056824">
    <property type="entry name" value="PGAP1_TMD"/>
</dbReference>
<keyword evidence="17" id="KW-1185">Reference proteome</keyword>
<comment type="caution">
    <text evidence="16">The sequence shown here is derived from an EMBL/GenBank/DDBJ whole genome shotgun (WGS) entry which is preliminary data.</text>
</comment>
<dbReference type="GO" id="GO:0015031">
    <property type="term" value="P:protein transport"/>
    <property type="evidence" value="ECO:0007669"/>
    <property type="project" value="UniProtKB-KW"/>
</dbReference>
<feature type="transmembrane region" description="Helical" evidence="13">
    <location>
        <begin position="682"/>
        <end position="700"/>
    </location>
</feature>